<keyword evidence="5" id="KW-0560">Oxidoreductase</keyword>
<evidence type="ECO:0000256" key="5">
    <source>
        <dbReference type="ARBA" id="ARBA00023002"/>
    </source>
</evidence>
<dbReference type="EMBL" id="PVQB02000693">
    <property type="protein sequence ID" value="KAF4334396.1"/>
    <property type="molecule type" value="Genomic_DNA"/>
</dbReference>
<dbReference type="PANTHER" id="PTHR43350:SF17">
    <property type="entry name" value="NAD-DEPENDENT ALCOHOL DEHYDROGENASE"/>
    <property type="match status" value="1"/>
</dbReference>
<keyword evidence="4 6" id="KW-0862">Zinc</keyword>
<keyword evidence="9" id="KW-1185">Reference proteome</keyword>
<dbReference type="InterPro" id="IPR036291">
    <property type="entry name" value="NAD(P)-bd_dom_sf"/>
</dbReference>
<dbReference type="Pfam" id="PF08240">
    <property type="entry name" value="ADH_N"/>
    <property type="match status" value="1"/>
</dbReference>
<dbReference type="InterPro" id="IPR020843">
    <property type="entry name" value="ER"/>
</dbReference>
<organism evidence="8 9">
    <name type="scientific">Fusarium beomiforme</name>
    <dbReference type="NCBI Taxonomy" id="44412"/>
    <lineage>
        <taxon>Eukaryota</taxon>
        <taxon>Fungi</taxon>
        <taxon>Dikarya</taxon>
        <taxon>Ascomycota</taxon>
        <taxon>Pezizomycotina</taxon>
        <taxon>Sordariomycetes</taxon>
        <taxon>Hypocreomycetidae</taxon>
        <taxon>Hypocreales</taxon>
        <taxon>Nectriaceae</taxon>
        <taxon>Fusarium</taxon>
        <taxon>Fusarium burgessii species complex</taxon>
    </lineage>
</organism>
<dbReference type="PROSITE" id="PS00059">
    <property type="entry name" value="ADH_ZINC"/>
    <property type="match status" value="1"/>
</dbReference>
<comment type="similarity">
    <text evidence="2 6">Belongs to the zinc-containing alcohol dehydrogenase family.</text>
</comment>
<evidence type="ECO:0000313" key="8">
    <source>
        <dbReference type="EMBL" id="KAF4334396.1"/>
    </source>
</evidence>
<keyword evidence="3 6" id="KW-0479">Metal-binding</keyword>
<evidence type="ECO:0000259" key="7">
    <source>
        <dbReference type="SMART" id="SM00829"/>
    </source>
</evidence>
<dbReference type="InterPro" id="IPR002328">
    <property type="entry name" value="ADH_Zn_CS"/>
</dbReference>
<reference evidence="8" key="1">
    <citation type="journal article" date="2017" name="Mycologia">
        <title>Fusarium algeriense, sp. nov., a novel toxigenic crown rot pathogen of durum wheat from Algeria is nested in the Fusarium burgessii species complex.</title>
        <authorList>
            <person name="Laraba I."/>
            <person name="Keddad A."/>
            <person name="Boureghda H."/>
            <person name="Abdallah N."/>
            <person name="Vaughan M.M."/>
            <person name="Proctor R.H."/>
            <person name="Busman M."/>
            <person name="O'Donnell K."/>
        </authorList>
    </citation>
    <scope>NUCLEOTIDE SEQUENCE</scope>
    <source>
        <strain evidence="8">NRRL 25174</strain>
    </source>
</reference>
<name>A0A9P5A9G6_9HYPO</name>
<dbReference type="InterPro" id="IPR011032">
    <property type="entry name" value="GroES-like_sf"/>
</dbReference>
<gene>
    <name evidence="8" type="ORF">FBEOM_11788</name>
</gene>
<dbReference type="GO" id="GO:0008270">
    <property type="term" value="F:zinc ion binding"/>
    <property type="evidence" value="ECO:0007669"/>
    <property type="project" value="InterPro"/>
</dbReference>
<evidence type="ECO:0000256" key="4">
    <source>
        <dbReference type="ARBA" id="ARBA00022833"/>
    </source>
</evidence>
<dbReference type="SUPFAM" id="SSF51735">
    <property type="entry name" value="NAD(P)-binding Rossmann-fold domains"/>
    <property type="match status" value="1"/>
</dbReference>
<dbReference type="GO" id="GO:0016491">
    <property type="term" value="F:oxidoreductase activity"/>
    <property type="evidence" value="ECO:0007669"/>
    <property type="project" value="UniProtKB-KW"/>
</dbReference>
<sequence>MKAYRLVEWGQPGQYVEDVPKPDPGPSEILVRVKAVGLCHSDLDMMDSQPGQAPYASSLKPGYTLGHEIAGLVESLGSGVSDLRKGETVVVHHMRHCGACEFCESGVEQHCEYFRRGSIGMTRGCGFDGGLAEFIVVPRTELISVGDADPVLFSPLTDAGVTAYASCRPFWPLLRPGTTAAVIGIGGLGSYAIQFLKLRTAARIIAVDISATRLDLAKDLGADATVLSNQDAEKTILAITNNKGVDCILDLVGSDQSLELAAKTVRPQGFISVAGMSGGSVRLGWNLMATGARFATSLGSTRQDLHEVCHLALQGRLRIDIDRFTFDQIPQAYELLRAGKLGGRAVIVMD</sequence>
<dbReference type="Gene3D" id="3.90.180.10">
    <property type="entry name" value="Medium-chain alcohol dehydrogenases, catalytic domain"/>
    <property type="match status" value="1"/>
</dbReference>
<dbReference type="PANTHER" id="PTHR43350">
    <property type="entry name" value="NAD-DEPENDENT ALCOHOL DEHYDROGENASE"/>
    <property type="match status" value="1"/>
</dbReference>
<proteinExistence type="inferred from homology"/>
<dbReference type="Gene3D" id="3.40.50.720">
    <property type="entry name" value="NAD(P)-binding Rossmann-like Domain"/>
    <property type="match status" value="1"/>
</dbReference>
<dbReference type="SUPFAM" id="SSF50129">
    <property type="entry name" value="GroES-like"/>
    <property type="match status" value="1"/>
</dbReference>
<reference evidence="8" key="2">
    <citation type="submission" date="2020-02" db="EMBL/GenBank/DDBJ databases">
        <title>Identification and distribution of gene clusters putatively required for synthesis of sphingolipid metabolism inhibitors in phylogenetically diverse species of the filamentous fungus Fusarium.</title>
        <authorList>
            <person name="Kim H.-S."/>
            <person name="Busman M."/>
            <person name="Brown D.W."/>
            <person name="Divon H."/>
            <person name="Uhlig S."/>
            <person name="Proctor R.H."/>
        </authorList>
    </citation>
    <scope>NUCLEOTIDE SEQUENCE</scope>
    <source>
        <strain evidence="8">NRRL 25174</strain>
    </source>
</reference>
<dbReference type="OrthoDB" id="1879366at2759"/>
<dbReference type="Proteomes" id="UP000730481">
    <property type="component" value="Unassembled WGS sequence"/>
</dbReference>
<dbReference type="InterPro" id="IPR013154">
    <property type="entry name" value="ADH-like_N"/>
</dbReference>
<dbReference type="InterPro" id="IPR013149">
    <property type="entry name" value="ADH-like_C"/>
</dbReference>
<dbReference type="Pfam" id="PF00107">
    <property type="entry name" value="ADH_zinc_N"/>
    <property type="match status" value="1"/>
</dbReference>
<comment type="caution">
    <text evidence="8">The sequence shown here is derived from an EMBL/GenBank/DDBJ whole genome shotgun (WGS) entry which is preliminary data.</text>
</comment>
<feature type="domain" description="Enoyl reductase (ER)" evidence="7">
    <location>
        <begin position="13"/>
        <end position="347"/>
    </location>
</feature>
<dbReference type="CDD" id="cd05284">
    <property type="entry name" value="arabinose_DH_like"/>
    <property type="match status" value="1"/>
</dbReference>
<protein>
    <submittedName>
        <fullName evidence="8">Alcohol dehydrogenase I-ADH1</fullName>
    </submittedName>
</protein>
<accession>A0A9P5A9G6</accession>
<evidence type="ECO:0000313" key="9">
    <source>
        <dbReference type="Proteomes" id="UP000730481"/>
    </source>
</evidence>
<dbReference type="SMART" id="SM00829">
    <property type="entry name" value="PKS_ER"/>
    <property type="match status" value="1"/>
</dbReference>
<evidence type="ECO:0000256" key="6">
    <source>
        <dbReference type="RuleBase" id="RU361277"/>
    </source>
</evidence>
<evidence type="ECO:0000256" key="3">
    <source>
        <dbReference type="ARBA" id="ARBA00022723"/>
    </source>
</evidence>
<dbReference type="AlphaFoldDB" id="A0A9P5A9G6"/>
<comment type="cofactor">
    <cofactor evidence="1 6">
        <name>Zn(2+)</name>
        <dbReference type="ChEBI" id="CHEBI:29105"/>
    </cofactor>
</comment>
<evidence type="ECO:0000256" key="1">
    <source>
        <dbReference type="ARBA" id="ARBA00001947"/>
    </source>
</evidence>
<evidence type="ECO:0000256" key="2">
    <source>
        <dbReference type="ARBA" id="ARBA00008072"/>
    </source>
</evidence>